<dbReference type="EMBL" id="BAABDJ010000040">
    <property type="protein sequence ID" value="GAA4019853.1"/>
    <property type="molecule type" value="Genomic_DNA"/>
</dbReference>
<proteinExistence type="predicted"/>
<dbReference type="Gene3D" id="1.10.10.10">
    <property type="entry name" value="Winged helix-like DNA-binding domain superfamily/Winged helix DNA-binding domain"/>
    <property type="match status" value="1"/>
</dbReference>
<organism evidence="1 2">
    <name type="scientific">Hymenobacter fastidiosus</name>
    <dbReference type="NCBI Taxonomy" id="486264"/>
    <lineage>
        <taxon>Bacteria</taxon>
        <taxon>Pseudomonadati</taxon>
        <taxon>Bacteroidota</taxon>
        <taxon>Cytophagia</taxon>
        <taxon>Cytophagales</taxon>
        <taxon>Hymenobacteraceae</taxon>
        <taxon>Hymenobacter</taxon>
    </lineage>
</organism>
<reference evidence="2" key="1">
    <citation type="journal article" date="2019" name="Int. J. Syst. Evol. Microbiol.">
        <title>The Global Catalogue of Microorganisms (GCM) 10K type strain sequencing project: providing services to taxonomists for standard genome sequencing and annotation.</title>
        <authorList>
            <consortium name="The Broad Institute Genomics Platform"/>
            <consortium name="The Broad Institute Genome Sequencing Center for Infectious Disease"/>
            <person name="Wu L."/>
            <person name="Ma J."/>
        </authorList>
    </citation>
    <scope>NUCLEOTIDE SEQUENCE [LARGE SCALE GENOMIC DNA]</scope>
    <source>
        <strain evidence="2">JCM 17224</strain>
    </source>
</reference>
<evidence type="ECO:0000313" key="2">
    <source>
        <dbReference type="Proteomes" id="UP001500567"/>
    </source>
</evidence>
<dbReference type="InterPro" id="IPR036388">
    <property type="entry name" value="WH-like_DNA-bd_sf"/>
</dbReference>
<keyword evidence="2" id="KW-1185">Reference proteome</keyword>
<dbReference type="Proteomes" id="UP001500567">
    <property type="component" value="Unassembled WGS sequence"/>
</dbReference>
<evidence type="ECO:0008006" key="3">
    <source>
        <dbReference type="Google" id="ProtNLM"/>
    </source>
</evidence>
<gene>
    <name evidence="1" type="ORF">GCM10022408_37520</name>
</gene>
<name>A0ABP7T1W5_9BACT</name>
<dbReference type="SUPFAM" id="SSF46785">
    <property type="entry name" value="Winged helix' DNA-binding domain"/>
    <property type="match status" value="1"/>
</dbReference>
<comment type="caution">
    <text evidence="1">The sequence shown here is derived from an EMBL/GenBank/DDBJ whole genome shotgun (WGS) entry which is preliminary data.</text>
</comment>
<evidence type="ECO:0000313" key="1">
    <source>
        <dbReference type="EMBL" id="GAA4019853.1"/>
    </source>
</evidence>
<accession>A0ABP7T1W5</accession>
<protein>
    <recommendedName>
        <fullName evidence="3">MarR family transcriptional regulator</fullName>
    </recommendedName>
</protein>
<sequence length="131" mass="14540">MPYYKPSASDPNPWLYAIVCGATLRDIQTEHGFPPAALLLLVAVDTMGKESGVNPTAAELCTGWLSAGLLRRYVCDLERQGYIQRLPPRRRAARRLLLTGKGFALSTHVKRELRGAARKLVPLPGRWPAKF</sequence>
<dbReference type="InterPro" id="IPR036390">
    <property type="entry name" value="WH_DNA-bd_sf"/>
</dbReference>